<evidence type="ECO:0000313" key="1">
    <source>
        <dbReference type="EMBL" id="CAB4897722.1"/>
    </source>
</evidence>
<sequence length="103" mass="11538">MSDKREDRAPGKARGLHTQHQLVDTSVWISESFFGNRVTFLQRQIFRDAADTRYSPSEPSEVTDARSEIEVSLDVARHMQACGLPALVPAHIVEALRYAGRVS</sequence>
<gene>
    <name evidence="1" type="ORF">UFOPK3495_00784</name>
</gene>
<name>A0A6J7FPT1_9ZZZZ</name>
<reference evidence="1" key="1">
    <citation type="submission" date="2020-05" db="EMBL/GenBank/DDBJ databases">
        <authorList>
            <person name="Chiriac C."/>
            <person name="Salcher M."/>
            <person name="Ghai R."/>
            <person name="Kavagutti S V."/>
        </authorList>
    </citation>
    <scope>NUCLEOTIDE SEQUENCE</scope>
</reference>
<organism evidence="1">
    <name type="scientific">freshwater metagenome</name>
    <dbReference type="NCBI Taxonomy" id="449393"/>
    <lineage>
        <taxon>unclassified sequences</taxon>
        <taxon>metagenomes</taxon>
        <taxon>ecological metagenomes</taxon>
    </lineage>
</organism>
<accession>A0A6J7FPT1</accession>
<dbReference type="AlphaFoldDB" id="A0A6J7FPT1"/>
<proteinExistence type="predicted"/>
<protein>
    <submittedName>
        <fullName evidence="1">Unannotated protein</fullName>
    </submittedName>
</protein>
<dbReference type="EMBL" id="CAFBMC010000034">
    <property type="protein sequence ID" value="CAB4897722.1"/>
    <property type="molecule type" value="Genomic_DNA"/>
</dbReference>